<proteinExistence type="predicted"/>
<reference evidence="1 2" key="2">
    <citation type="submission" date="2013-02" db="EMBL/GenBank/DDBJ databases">
        <title>The Genome Sequence of Plasmodium falciparum NF135/5.C10.</title>
        <authorList>
            <consortium name="The Broad Institute Genome Sequencing Platform"/>
            <consortium name="The Broad Institute Genome Sequencing Center for Infectious Disease"/>
            <person name="Neafsey D."/>
            <person name="Cheeseman I."/>
            <person name="Volkman S."/>
            <person name="Adams J."/>
            <person name="Walker B."/>
            <person name="Young S.K."/>
            <person name="Zeng Q."/>
            <person name="Gargeya S."/>
            <person name="Fitzgerald M."/>
            <person name="Haas B."/>
            <person name="Abouelleil A."/>
            <person name="Alvarado L."/>
            <person name="Arachchi H.M."/>
            <person name="Berlin A.M."/>
            <person name="Chapman S.B."/>
            <person name="Dewar J."/>
            <person name="Goldberg J."/>
            <person name="Griggs A."/>
            <person name="Gujja S."/>
            <person name="Hansen M."/>
            <person name="Howarth C."/>
            <person name="Imamovic A."/>
            <person name="Larimer J."/>
            <person name="McCowan C."/>
            <person name="Murphy C."/>
            <person name="Neiman D."/>
            <person name="Pearson M."/>
            <person name="Priest M."/>
            <person name="Roberts A."/>
            <person name="Saif S."/>
            <person name="Shea T."/>
            <person name="Sisk P."/>
            <person name="Sykes S."/>
            <person name="Wortman J."/>
            <person name="Nusbaum C."/>
            <person name="Birren B."/>
        </authorList>
    </citation>
    <scope>NUCLEOTIDE SEQUENCE [LARGE SCALE GENOMIC DNA]</scope>
    <source>
        <strain evidence="1 2">NF135/5.C10</strain>
    </source>
</reference>
<reference evidence="1 2" key="1">
    <citation type="submission" date="2013-02" db="EMBL/GenBank/DDBJ databases">
        <title>The Genome Annotation of Plasmodium falciparum NF135/5.C10.</title>
        <authorList>
            <consortium name="The Broad Institute Genome Sequencing Platform"/>
            <consortium name="The Broad Institute Genome Sequencing Center for Infectious Disease"/>
            <person name="Neafsey D."/>
            <person name="Hoffman S."/>
            <person name="Volkman S."/>
            <person name="Rosenthal P."/>
            <person name="Walker B."/>
            <person name="Young S.K."/>
            <person name="Zeng Q."/>
            <person name="Gargeya S."/>
            <person name="Fitzgerald M."/>
            <person name="Haas B."/>
            <person name="Abouelleil A."/>
            <person name="Allen A.W."/>
            <person name="Alvarado L."/>
            <person name="Arachchi H.M."/>
            <person name="Berlin A.M."/>
            <person name="Chapman S.B."/>
            <person name="Gainer-Dewar J."/>
            <person name="Goldberg J."/>
            <person name="Griggs A."/>
            <person name="Gujja S."/>
            <person name="Hansen M."/>
            <person name="Howarth C."/>
            <person name="Imamovic A."/>
            <person name="Ireland A."/>
            <person name="Larimer J."/>
            <person name="McCowan C."/>
            <person name="Murphy C."/>
            <person name="Pearson M."/>
            <person name="Poon T.W."/>
            <person name="Priest M."/>
            <person name="Roberts A."/>
            <person name="Saif S."/>
            <person name="Shea T."/>
            <person name="Sisk P."/>
            <person name="Sykes S."/>
            <person name="Wortman J."/>
            <person name="Nusbaum C."/>
            <person name="Birren B."/>
        </authorList>
    </citation>
    <scope>NUCLEOTIDE SEQUENCE [LARGE SCALE GENOMIC DNA]</scope>
    <source>
        <strain evidence="1 2">NF135/5.C10</strain>
    </source>
</reference>
<evidence type="ECO:0000313" key="2">
    <source>
        <dbReference type="Proteomes" id="UP000019114"/>
    </source>
</evidence>
<dbReference type="AlphaFoldDB" id="W4IKE8"/>
<dbReference type="Proteomes" id="UP000019114">
    <property type="component" value="Unassembled WGS sequence"/>
</dbReference>
<dbReference type="InterPro" id="IPR052824">
    <property type="entry name" value="m6A_RNA_Methylation_Regulator"/>
</dbReference>
<organism evidence="1 2">
    <name type="scientific">Plasmodium falciparum NF135/5.C10</name>
    <dbReference type="NCBI Taxonomy" id="1036726"/>
    <lineage>
        <taxon>Eukaryota</taxon>
        <taxon>Sar</taxon>
        <taxon>Alveolata</taxon>
        <taxon>Apicomplexa</taxon>
        <taxon>Aconoidasida</taxon>
        <taxon>Haemosporida</taxon>
        <taxon>Plasmodiidae</taxon>
        <taxon>Plasmodium</taxon>
        <taxon>Plasmodium (Laverania)</taxon>
    </lineage>
</organism>
<protein>
    <submittedName>
        <fullName evidence="1">Uncharacterized protein</fullName>
    </submittedName>
</protein>
<dbReference type="PANTHER" id="PTHR13585">
    <property type="entry name" value="CHASCON, ISOFORM D-RELATED"/>
    <property type="match status" value="1"/>
</dbReference>
<accession>W4IKE8</accession>
<dbReference type="PANTHER" id="PTHR13585:SF19">
    <property type="entry name" value="ZINC FINGER CCCH DOMAIN-CONTAINING PROTEIN 13"/>
    <property type="match status" value="1"/>
</dbReference>
<name>W4IKE8_PLAFA</name>
<dbReference type="EMBL" id="KI926043">
    <property type="protein sequence ID" value="ETW43529.1"/>
    <property type="molecule type" value="Genomic_DNA"/>
</dbReference>
<sequence length="372" mass="44804">MTDIFMDTKIKCDNQILNHFDNKYCNMLMDTHDINNIYKINNKKNKRKKKKKEKKKEKERKKKKITNWDIIHNNIINYIINNNLSDHNKKNNIKNNNIINNVIHNNYTIKQTHNHLINNHLINNHLINNHLINNHLINNHLIKNHLIKNQFYYNNHNSNDLSIETLSNNIHANISTLLKYYKNKNKGNNYDQFFTLLRKNYLNSINKNLYKYMINKYKNTYPIYDYHKDILNNSSCTSIGNTHEKYYMHKINHKEKKNKKKNVIYPTYDIKHIHNTNCIPHTKNNALFIHNTSNKQTAPYEKKKYVHATDVKQYHPLQNVRQQKKYIMNDEISKKLNSERINDDKNVEVYDLTDDKTNDMICDMKSDVICDM</sequence>
<evidence type="ECO:0000313" key="1">
    <source>
        <dbReference type="EMBL" id="ETW43529.1"/>
    </source>
</evidence>
<gene>
    <name evidence="1" type="ORF">PFNF135_02066</name>
</gene>